<dbReference type="AlphaFoldDB" id="A0A0K1PIA9"/>
<feature type="transmembrane region" description="Helical" evidence="8">
    <location>
        <begin position="88"/>
        <end position="109"/>
    </location>
</feature>
<feature type="transmembrane region" description="Helical" evidence="8">
    <location>
        <begin position="352"/>
        <end position="368"/>
    </location>
</feature>
<dbReference type="PANTHER" id="PTHR23517">
    <property type="entry name" value="RESISTANCE PROTEIN MDTM, PUTATIVE-RELATED-RELATED"/>
    <property type="match status" value="1"/>
</dbReference>
<feature type="transmembrane region" description="Helical" evidence="8">
    <location>
        <begin position="130"/>
        <end position="153"/>
    </location>
</feature>
<dbReference type="GO" id="GO:0022857">
    <property type="term" value="F:transmembrane transporter activity"/>
    <property type="evidence" value="ECO:0007669"/>
    <property type="project" value="InterPro"/>
</dbReference>
<dbReference type="PROSITE" id="PS50850">
    <property type="entry name" value="MFS"/>
    <property type="match status" value="1"/>
</dbReference>
<dbReference type="InterPro" id="IPR020846">
    <property type="entry name" value="MFS_dom"/>
</dbReference>
<keyword evidence="4 8" id="KW-0812">Transmembrane</keyword>
<feature type="transmembrane region" description="Helical" evidence="8">
    <location>
        <begin position="209"/>
        <end position="230"/>
    </location>
</feature>
<evidence type="ECO:0000256" key="2">
    <source>
        <dbReference type="ARBA" id="ARBA00022448"/>
    </source>
</evidence>
<evidence type="ECO:0000313" key="10">
    <source>
        <dbReference type="EMBL" id="AKU93273.1"/>
    </source>
</evidence>
<sequence length="475" mass="49498">MFLSMSPKRLDVRPELPAVASDSPGLSAGSPAILRRVLAKPGMLAPFLALDRRVWLLALARCVNTMGFSLVMPFMAMHLVEERGTSGAVYGAIYLVAGVVAAIGQGIAGEASDRIGRRKVMISGLAVRSVNMAALGVAVLQSAPVWVIGLLVITNGMLRAQFEPAASAAVTELTRPESRVHAYGLQRIGVNVGWAIGPAMGGFLASHSYGTLFFVAAPATLLAIFAVLPVPNHAPSTSQTSSQTSTPATAEPAQKTDPHAKGTGAGKVGLLDHLAQLRAALRENRVFALYLVLVLVGSVMTVQIFSTLSVFSSAELGLSKADVGLLYTVNGLFVVLFQVPAVALAKPWGMRRALVLGAVLYAVGYVIFGASSGFGGLAIGMSVLTLGEVVFAPALSDTAATLGDPERLGRAFGLFGLMQSLGVSLGPLVGGVAFDHLRSDHLVLWSLMAAGMVVVALAYSAFGRRYRVFDKMAVG</sequence>
<evidence type="ECO:0000256" key="7">
    <source>
        <dbReference type="SAM" id="MobiDB-lite"/>
    </source>
</evidence>
<evidence type="ECO:0000256" key="6">
    <source>
        <dbReference type="ARBA" id="ARBA00023136"/>
    </source>
</evidence>
<evidence type="ECO:0000256" key="5">
    <source>
        <dbReference type="ARBA" id="ARBA00022989"/>
    </source>
</evidence>
<protein>
    <submittedName>
        <fullName evidence="10">Putative integral membrane transport protein</fullName>
    </submittedName>
</protein>
<dbReference type="Proteomes" id="UP000055590">
    <property type="component" value="Chromosome"/>
</dbReference>
<dbReference type="STRING" id="1391653.AKJ08_3660"/>
<dbReference type="PROSITE" id="PS00216">
    <property type="entry name" value="SUGAR_TRANSPORT_1"/>
    <property type="match status" value="1"/>
</dbReference>
<dbReference type="Pfam" id="PF07690">
    <property type="entry name" value="MFS_1"/>
    <property type="match status" value="1"/>
</dbReference>
<organism evidence="10 11">
    <name type="scientific">Vulgatibacter incomptus</name>
    <dbReference type="NCBI Taxonomy" id="1391653"/>
    <lineage>
        <taxon>Bacteria</taxon>
        <taxon>Pseudomonadati</taxon>
        <taxon>Myxococcota</taxon>
        <taxon>Myxococcia</taxon>
        <taxon>Myxococcales</taxon>
        <taxon>Cystobacterineae</taxon>
        <taxon>Vulgatibacteraceae</taxon>
        <taxon>Vulgatibacter</taxon>
    </lineage>
</organism>
<dbReference type="InterPro" id="IPR050171">
    <property type="entry name" value="MFS_Transporters"/>
</dbReference>
<gene>
    <name evidence="10" type="ORF">AKJ08_3660</name>
</gene>
<dbReference type="InterPro" id="IPR011701">
    <property type="entry name" value="MFS"/>
</dbReference>
<evidence type="ECO:0000256" key="4">
    <source>
        <dbReference type="ARBA" id="ARBA00022692"/>
    </source>
</evidence>
<keyword evidence="6 8" id="KW-0472">Membrane</keyword>
<keyword evidence="2" id="KW-0813">Transport</keyword>
<feature type="domain" description="Major facilitator superfamily (MFS) profile" evidence="9">
    <location>
        <begin position="53"/>
        <end position="467"/>
    </location>
</feature>
<evidence type="ECO:0000256" key="1">
    <source>
        <dbReference type="ARBA" id="ARBA00004651"/>
    </source>
</evidence>
<evidence type="ECO:0000256" key="8">
    <source>
        <dbReference type="SAM" id="Phobius"/>
    </source>
</evidence>
<feature type="transmembrane region" description="Helical" evidence="8">
    <location>
        <begin position="442"/>
        <end position="462"/>
    </location>
</feature>
<reference evidence="10 11" key="1">
    <citation type="submission" date="2015-08" db="EMBL/GenBank/DDBJ databases">
        <authorList>
            <person name="Babu N.S."/>
            <person name="Beckwith C.J."/>
            <person name="Beseler K.G."/>
            <person name="Brison A."/>
            <person name="Carone J.V."/>
            <person name="Caskin T.P."/>
            <person name="Diamond M."/>
            <person name="Durham M.E."/>
            <person name="Foxe J.M."/>
            <person name="Go M."/>
            <person name="Henderson B.A."/>
            <person name="Jones I.B."/>
            <person name="McGettigan J.A."/>
            <person name="Micheletti S.J."/>
            <person name="Nasrallah M.E."/>
            <person name="Ortiz D."/>
            <person name="Piller C.R."/>
            <person name="Privatt S.R."/>
            <person name="Schneider S.L."/>
            <person name="Sharp S."/>
            <person name="Smith T.C."/>
            <person name="Stanton J.D."/>
            <person name="Ullery H.E."/>
            <person name="Wilson R.J."/>
            <person name="Serrano M.G."/>
            <person name="Buck G."/>
            <person name="Lee V."/>
            <person name="Wang Y."/>
            <person name="Carvalho R."/>
            <person name="Voegtly L."/>
            <person name="Shi R."/>
            <person name="Duckworth R."/>
            <person name="Johnson A."/>
            <person name="Loviza R."/>
            <person name="Walstead R."/>
            <person name="Shah Z."/>
            <person name="Kiflezghi M."/>
            <person name="Wade K."/>
            <person name="Ball S.L."/>
            <person name="Bradley K.W."/>
            <person name="Asai D.J."/>
            <person name="Bowman C.A."/>
            <person name="Russell D.A."/>
            <person name="Pope W.H."/>
            <person name="Jacobs-Sera D."/>
            <person name="Hendrix R.W."/>
            <person name="Hatfull G.F."/>
        </authorList>
    </citation>
    <scope>NUCLEOTIDE SEQUENCE [LARGE SCALE GENOMIC DNA]</scope>
    <source>
        <strain evidence="10 11">DSM 27710</strain>
    </source>
</reference>
<keyword evidence="3" id="KW-1003">Cell membrane</keyword>
<keyword evidence="5 8" id="KW-1133">Transmembrane helix</keyword>
<feature type="transmembrane region" description="Helical" evidence="8">
    <location>
        <begin position="286"/>
        <end position="305"/>
    </location>
</feature>
<accession>A0A0K1PIA9</accession>
<comment type="subcellular location">
    <subcellularLocation>
        <location evidence="1">Cell membrane</location>
        <topology evidence="1">Multi-pass membrane protein</topology>
    </subcellularLocation>
</comment>
<feature type="region of interest" description="Disordered" evidence="7">
    <location>
        <begin position="236"/>
        <end position="262"/>
    </location>
</feature>
<evidence type="ECO:0000259" key="9">
    <source>
        <dbReference type="PROSITE" id="PS50850"/>
    </source>
</evidence>
<feature type="transmembrane region" description="Helical" evidence="8">
    <location>
        <begin position="408"/>
        <end position="430"/>
    </location>
</feature>
<dbReference type="Gene3D" id="1.20.1250.20">
    <property type="entry name" value="MFS general substrate transporter like domains"/>
    <property type="match status" value="2"/>
</dbReference>
<keyword evidence="11" id="KW-1185">Reference proteome</keyword>
<feature type="transmembrane region" description="Helical" evidence="8">
    <location>
        <begin position="374"/>
        <end position="396"/>
    </location>
</feature>
<dbReference type="EMBL" id="CP012332">
    <property type="protein sequence ID" value="AKU93273.1"/>
    <property type="molecule type" value="Genomic_DNA"/>
</dbReference>
<name>A0A0K1PIA9_9BACT</name>
<evidence type="ECO:0000313" key="11">
    <source>
        <dbReference type="Proteomes" id="UP000055590"/>
    </source>
</evidence>
<dbReference type="GO" id="GO:0005886">
    <property type="term" value="C:plasma membrane"/>
    <property type="evidence" value="ECO:0007669"/>
    <property type="project" value="UniProtKB-SubCell"/>
</dbReference>
<proteinExistence type="predicted"/>
<evidence type="ECO:0000256" key="3">
    <source>
        <dbReference type="ARBA" id="ARBA00022475"/>
    </source>
</evidence>
<dbReference type="InterPro" id="IPR005829">
    <property type="entry name" value="Sugar_transporter_CS"/>
</dbReference>
<dbReference type="PANTHER" id="PTHR23517:SF2">
    <property type="entry name" value="MULTIDRUG RESISTANCE PROTEIN MDTH"/>
    <property type="match status" value="1"/>
</dbReference>
<feature type="compositionally biased region" description="Low complexity" evidence="7">
    <location>
        <begin position="236"/>
        <end position="253"/>
    </location>
</feature>
<feature type="transmembrane region" description="Helical" evidence="8">
    <location>
        <begin position="325"/>
        <end position="345"/>
    </location>
</feature>
<dbReference type="KEGG" id="vin:AKJ08_3660"/>
<feature type="transmembrane region" description="Helical" evidence="8">
    <location>
        <begin position="54"/>
        <end position="76"/>
    </location>
</feature>
<dbReference type="InterPro" id="IPR036259">
    <property type="entry name" value="MFS_trans_sf"/>
</dbReference>
<dbReference type="SUPFAM" id="SSF103473">
    <property type="entry name" value="MFS general substrate transporter"/>
    <property type="match status" value="1"/>
</dbReference>